<dbReference type="EMBL" id="JAGQDG010000004">
    <property type="protein sequence ID" value="MBQ0935907.1"/>
    <property type="molecule type" value="Genomic_DNA"/>
</dbReference>
<dbReference type="SUPFAM" id="SSF48452">
    <property type="entry name" value="TPR-like"/>
    <property type="match status" value="1"/>
</dbReference>
<dbReference type="RefSeq" id="WP_210809225.1">
    <property type="nucleotide sequence ID" value="NZ_JAGQDG010000004.1"/>
</dbReference>
<evidence type="ECO:0000313" key="5">
    <source>
        <dbReference type="Proteomes" id="UP000672097"/>
    </source>
</evidence>
<dbReference type="PANTHER" id="PTHR43630">
    <property type="entry name" value="POLY-BETA-1,6-N-ACETYL-D-GLUCOSAMINE SYNTHASE"/>
    <property type="match status" value="1"/>
</dbReference>
<dbReference type="InterPro" id="IPR029044">
    <property type="entry name" value="Nucleotide-diphossugar_trans"/>
</dbReference>
<feature type="region of interest" description="Disordered" evidence="2">
    <location>
        <begin position="356"/>
        <end position="382"/>
    </location>
</feature>
<feature type="domain" description="Glycosyltransferase 2-like" evidence="3">
    <location>
        <begin position="15"/>
        <end position="98"/>
    </location>
</feature>
<proteinExistence type="inferred from homology"/>
<comment type="similarity">
    <text evidence="1">Belongs to the glycosyltransferase 2 family. WaaE/KdtX subfamily.</text>
</comment>
<dbReference type="InterPro" id="IPR011990">
    <property type="entry name" value="TPR-like_helical_dom_sf"/>
</dbReference>
<dbReference type="Gene3D" id="1.25.40.10">
    <property type="entry name" value="Tetratricopeptide repeat domain"/>
    <property type="match status" value="1"/>
</dbReference>
<dbReference type="InterPro" id="IPR001173">
    <property type="entry name" value="Glyco_trans_2-like"/>
</dbReference>
<dbReference type="CDD" id="cd02511">
    <property type="entry name" value="Beta4Glucosyltransferase"/>
    <property type="match status" value="1"/>
</dbReference>
<evidence type="ECO:0000313" key="4">
    <source>
        <dbReference type="EMBL" id="MBQ0935907.1"/>
    </source>
</evidence>
<name>A0ABS5DXM7_9BURK</name>
<organism evidence="4 5">
    <name type="scientific">Ideonella paludis</name>
    <dbReference type="NCBI Taxonomy" id="1233411"/>
    <lineage>
        <taxon>Bacteria</taxon>
        <taxon>Pseudomonadati</taxon>
        <taxon>Pseudomonadota</taxon>
        <taxon>Betaproteobacteria</taxon>
        <taxon>Burkholderiales</taxon>
        <taxon>Sphaerotilaceae</taxon>
        <taxon>Ideonella</taxon>
    </lineage>
</organism>
<dbReference type="Gene3D" id="3.90.550.10">
    <property type="entry name" value="Spore Coat Polysaccharide Biosynthesis Protein SpsA, Chain A"/>
    <property type="match status" value="1"/>
</dbReference>
<accession>A0ABS5DXM7</accession>
<evidence type="ECO:0000256" key="2">
    <source>
        <dbReference type="SAM" id="MobiDB-lite"/>
    </source>
</evidence>
<evidence type="ECO:0000259" key="3">
    <source>
        <dbReference type="Pfam" id="PF00535"/>
    </source>
</evidence>
<dbReference type="SUPFAM" id="SSF53448">
    <property type="entry name" value="Nucleotide-diphospho-sugar transferases"/>
    <property type="match status" value="1"/>
</dbReference>
<feature type="compositionally biased region" description="Low complexity" evidence="2">
    <location>
        <begin position="361"/>
        <end position="382"/>
    </location>
</feature>
<protein>
    <submittedName>
        <fullName evidence="4">Glycosyltransferase family 2 protein</fullName>
    </submittedName>
</protein>
<dbReference type="Pfam" id="PF00535">
    <property type="entry name" value="Glycos_transf_2"/>
    <property type="match status" value="1"/>
</dbReference>
<evidence type="ECO:0000256" key="1">
    <source>
        <dbReference type="ARBA" id="ARBA00038494"/>
    </source>
</evidence>
<keyword evidence="5" id="KW-1185">Reference proteome</keyword>
<reference evidence="4 5" key="1">
    <citation type="submission" date="2021-04" db="EMBL/GenBank/DDBJ databases">
        <title>The genome sequence of type strain Ideonella paludis KCTC 32238.</title>
        <authorList>
            <person name="Liu Y."/>
        </authorList>
    </citation>
    <scope>NUCLEOTIDE SEQUENCE [LARGE SCALE GENOMIC DNA]</scope>
    <source>
        <strain evidence="4 5">KCTC 32238</strain>
    </source>
</reference>
<comment type="caution">
    <text evidence="4">The sequence shown here is derived from an EMBL/GenBank/DDBJ whole genome shotgun (WGS) entry which is preliminary data.</text>
</comment>
<dbReference type="Proteomes" id="UP000672097">
    <property type="component" value="Unassembled WGS sequence"/>
</dbReference>
<dbReference type="PANTHER" id="PTHR43630:SF2">
    <property type="entry name" value="GLYCOSYLTRANSFERASE"/>
    <property type="match status" value="1"/>
</dbReference>
<gene>
    <name evidence="4" type="ORF">KAK11_11270</name>
</gene>
<sequence length="382" mass="41611">MTALPPSALYRVALVMIVRDEAPRISRAIHSLKPWVDECVVLDTGSRDDTVALAQAAGARVGHFVWCDDFAAARNAALELAGADWHVVLDADEWLSSGGASIAALRKQAPAFVGQVMVDSHFGHEGERAPSWLPRVLPGWVRYEGRIHEQPRRGPPTQRLPVVFEHLGYAPAALAQKAGRNAALLGEALKDSPHDPYLWYQLGKDHDVYERWAQAIDCFEQACKALPPQAPLPSWRHDLEVRCLHALKRAGRHAEGVLRAEAGLGLWSHSPDFFFALGDLLLDWATQDLGRAEELLPMIEDAWQRCLMLGERPDLEGSVAGRGSHLAARNLVLLYQVMERPEDAAALMALAQPPAPTRLEQAQPGAAYQPAAAPAAAAASAP</sequence>